<sequence>MEILGGSFINAYPTQPITLQGPRCLVPAVSTRLLLMCVLSPKHAESREGVTILTLFLLHCTPGEELPVEVHIN</sequence>
<keyword evidence="2" id="KW-1185">Reference proteome</keyword>
<dbReference type="Proteomes" id="UP001352852">
    <property type="component" value="Unassembled WGS sequence"/>
</dbReference>
<reference evidence="1 2" key="1">
    <citation type="submission" date="2021-06" db="EMBL/GenBank/DDBJ databases">
        <authorList>
            <person name="Palmer J.M."/>
        </authorList>
    </citation>
    <scope>NUCLEOTIDE SEQUENCE [LARGE SCALE GENOMIC DNA]</scope>
    <source>
        <strain evidence="1 2">CL_MEX2019</strain>
        <tissue evidence="1">Muscle</tissue>
    </source>
</reference>
<protein>
    <submittedName>
        <fullName evidence="1">Uncharacterized protein</fullName>
    </submittedName>
</protein>
<comment type="caution">
    <text evidence="1">The sequence shown here is derived from an EMBL/GenBank/DDBJ whole genome shotgun (WGS) entry which is preliminary data.</text>
</comment>
<dbReference type="EMBL" id="JAHUTJ010004581">
    <property type="protein sequence ID" value="MED6265926.1"/>
    <property type="molecule type" value="Genomic_DNA"/>
</dbReference>
<evidence type="ECO:0000313" key="2">
    <source>
        <dbReference type="Proteomes" id="UP001352852"/>
    </source>
</evidence>
<accession>A0ABU7CSK2</accession>
<organism evidence="1 2">
    <name type="scientific">Characodon lateralis</name>
    <dbReference type="NCBI Taxonomy" id="208331"/>
    <lineage>
        <taxon>Eukaryota</taxon>
        <taxon>Metazoa</taxon>
        <taxon>Chordata</taxon>
        <taxon>Craniata</taxon>
        <taxon>Vertebrata</taxon>
        <taxon>Euteleostomi</taxon>
        <taxon>Actinopterygii</taxon>
        <taxon>Neopterygii</taxon>
        <taxon>Teleostei</taxon>
        <taxon>Neoteleostei</taxon>
        <taxon>Acanthomorphata</taxon>
        <taxon>Ovalentaria</taxon>
        <taxon>Atherinomorphae</taxon>
        <taxon>Cyprinodontiformes</taxon>
        <taxon>Goodeidae</taxon>
        <taxon>Characodon</taxon>
    </lineage>
</organism>
<gene>
    <name evidence="1" type="ORF">CHARACLAT_030451</name>
</gene>
<name>A0ABU7CSK2_9TELE</name>
<evidence type="ECO:0000313" key="1">
    <source>
        <dbReference type="EMBL" id="MED6265926.1"/>
    </source>
</evidence>
<proteinExistence type="predicted"/>